<keyword evidence="1" id="KW-1133">Transmembrane helix</keyword>
<feature type="transmembrane region" description="Helical" evidence="1">
    <location>
        <begin position="51"/>
        <end position="71"/>
    </location>
</feature>
<feature type="transmembrane region" description="Helical" evidence="1">
    <location>
        <begin position="20"/>
        <end position="39"/>
    </location>
</feature>
<feature type="transmembrane region" description="Helical" evidence="1">
    <location>
        <begin position="773"/>
        <end position="795"/>
    </location>
</feature>
<evidence type="ECO:0000313" key="2">
    <source>
        <dbReference type="EMBL" id="TVM17142.1"/>
    </source>
</evidence>
<dbReference type="EMBL" id="QMIE01000008">
    <property type="protein sequence ID" value="TVM17142.1"/>
    <property type="molecule type" value="Genomic_DNA"/>
</dbReference>
<feature type="transmembrane region" description="Helical" evidence="1">
    <location>
        <begin position="743"/>
        <end position="766"/>
    </location>
</feature>
<dbReference type="SUPFAM" id="SSF53335">
    <property type="entry name" value="S-adenosyl-L-methionine-dependent methyltransferases"/>
    <property type="match status" value="1"/>
</dbReference>
<feature type="transmembrane region" description="Helical" evidence="1">
    <location>
        <begin position="123"/>
        <end position="147"/>
    </location>
</feature>
<reference evidence="2 3" key="1">
    <citation type="submission" date="2018-06" db="EMBL/GenBank/DDBJ databases">
        <title>Complete genome of Desulfovibrio indonesiensis P37SLT.</title>
        <authorList>
            <person name="Crispim J.S."/>
            <person name="Vidigal P.M.P."/>
            <person name="Silva L.C.F."/>
            <person name="Laguardia C.N."/>
            <person name="Araujo L.C."/>
            <person name="Dias R.S."/>
            <person name="Sousa M.P."/>
            <person name="Paula S.O."/>
            <person name="Silva C."/>
        </authorList>
    </citation>
    <scope>NUCLEOTIDE SEQUENCE [LARGE SCALE GENOMIC DNA]</scope>
    <source>
        <strain evidence="2 3">P37SLT</strain>
    </source>
</reference>
<comment type="caution">
    <text evidence="2">The sequence shown here is derived from an EMBL/GenBank/DDBJ whole genome shotgun (WGS) entry which is preliminary data.</text>
</comment>
<accession>A0A7M3MF10</accession>
<evidence type="ECO:0000256" key="1">
    <source>
        <dbReference type="SAM" id="Phobius"/>
    </source>
</evidence>
<keyword evidence="3" id="KW-1185">Reference proteome</keyword>
<keyword evidence="1" id="KW-0472">Membrane</keyword>
<dbReference type="AlphaFoldDB" id="A0A7M3MF10"/>
<feature type="transmembrane region" description="Helical" evidence="1">
    <location>
        <begin position="801"/>
        <end position="821"/>
    </location>
</feature>
<feature type="transmembrane region" description="Helical" evidence="1">
    <location>
        <begin position="83"/>
        <end position="103"/>
    </location>
</feature>
<dbReference type="OrthoDB" id="8540330at2"/>
<sequence length="841" mass="89664">MPPSRKPGPRAPYLDGRRPALWAIALISAAAISLEISYIRLFSAALGHDLASMVISLALLGVGAAGSALAIAGDRATKRANALLPFAAVAFGLTGTLCAAWGLGWEIVPQSFSWEPLRLVKLAGLYILLAVPFVFSGGAIGLSLAAFRQSVGRVYRADLLGAGLGGCAALAGSYWLDPGHGTILAGALGFAAAFVFSMRGGWRWMPLTSLVLTGASIAVILLLPGMRPQPQFSTYRDLGQTLLAPESGVEWQSWDPLGLVTAVRSPQIPIRFAPGLSLMCPHSIPDQLGLFLDGGGYGAVTRADGASSEFVRCLPTAAPFRLRLQAETLVLNNAGGLPVLEALAGGASRVDAVEPLIRLREALHEDFAGFAGNIYERPGVRLLPGTAREYVERSGETYDVIRVNVHVPGGTGLSVTEDYLRTREGLAAVLQRLNPGGILAFSRPMEALPSASIRLIPLVADALESHGLPENASAGDCMAMFRGPFTMTLLASTAPFSADDLTILRGFIDQLGLDIVWLPDMRPEEANRRNVLDQGQYAEAARALLGPDRDGFIAGYPYDISVPRDERPYFPALFRWESARNLYGERLRGGMGLIQWSYLLIPATLVQAAFAGILFILAPLVAARASGRMEETRLGAGRAARFTFYFVALGLGFMMLEIIAIKRLTLFMGGPIQATAAVLGPFLVFSGIGAGWAQRWVEASPQRVRRVLGLAILAAAVSALFLFGMADRMPAWMNMPVAGKAALVAVSVAPLALFLGFPFPLGLALVSRKAPRWAAWAFGVNGCASVAGPIAAQLIAIEAGFGTAALLGMGLYPLAWCCLLGEREDRSRRRRKRRPPERRAE</sequence>
<dbReference type="InterPro" id="IPR029063">
    <property type="entry name" value="SAM-dependent_MTases_sf"/>
</dbReference>
<feature type="transmembrane region" description="Helical" evidence="1">
    <location>
        <begin position="182"/>
        <end position="200"/>
    </location>
</feature>
<feature type="transmembrane region" description="Helical" evidence="1">
    <location>
        <begin position="207"/>
        <end position="226"/>
    </location>
</feature>
<name>A0A7M3MF10_9BACT</name>
<dbReference type="Proteomes" id="UP000448292">
    <property type="component" value="Unassembled WGS sequence"/>
</dbReference>
<feature type="transmembrane region" description="Helical" evidence="1">
    <location>
        <begin position="159"/>
        <end position="176"/>
    </location>
</feature>
<evidence type="ECO:0008006" key="4">
    <source>
        <dbReference type="Google" id="ProtNLM"/>
    </source>
</evidence>
<dbReference type="Gene3D" id="3.40.50.150">
    <property type="entry name" value="Vaccinia Virus protein VP39"/>
    <property type="match status" value="1"/>
</dbReference>
<feature type="transmembrane region" description="Helical" evidence="1">
    <location>
        <begin position="642"/>
        <end position="660"/>
    </location>
</feature>
<evidence type="ECO:0000313" key="3">
    <source>
        <dbReference type="Proteomes" id="UP000448292"/>
    </source>
</evidence>
<dbReference type="RefSeq" id="WP_144303099.1">
    <property type="nucleotide sequence ID" value="NZ_QMIE01000008.1"/>
</dbReference>
<feature type="transmembrane region" description="Helical" evidence="1">
    <location>
        <begin position="704"/>
        <end position="723"/>
    </location>
</feature>
<proteinExistence type="predicted"/>
<dbReference type="InterPro" id="IPR036259">
    <property type="entry name" value="MFS_trans_sf"/>
</dbReference>
<organism evidence="2 3">
    <name type="scientific">Oceanidesulfovibrio indonesiensis</name>
    <dbReference type="NCBI Taxonomy" id="54767"/>
    <lineage>
        <taxon>Bacteria</taxon>
        <taxon>Pseudomonadati</taxon>
        <taxon>Thermodesulfobacteriota</taxon>
        <taxon>Desulfovibrionia</taxon>
        <taxon>Desulfovibrionales</taxon>
        <taxon>Desulfovibrionaceae</taxon>
        <taxon>Oceanidesulfovibrio</taxon>
    </lineage>
</organism>
<feature type="transmembrane region" description="Helical" evidence="1">
    <location>
        <begin position="672"/>
        <end position="692"/>
    </location>
</feature>
<gene>
    <name evidence="2" type="ORF">DPQ33_10140</name>
</gene>
<keyword evidence="1" id="KW-0812">Transmembrane</keyword>
<feature type="transmembrane region" description="Helical" evidence="1">
    <location>
        <begin position="596"/>
        <end position="621"/>
    </location>
</feature>
<protein>
    <recommendedName>
        <fullName evidence="4">Spermidine synthase</fullName>
    </recommendedName>
</protein>
<dbReference type="SUPFAM" id="SSF103473">
    <property type="entry name" value="MFS general substrate transporter"/>
    <property type="match status" value="1"/>
</dbReference>